<dbReference type="SUPFAM" id="SSF49899">
    <property type="entry name" value="Concanavalin A-like lectins/glucanases"/>
    <property type="match status" value="1"/>
</dbReference>
<evidence type="ECO:0000256" key="1">
    <source>
        <dbReference type="ARBA" id="ARBA00004914"/>
    </source>
</evidence>
<dbReference type="Pfam" id="PF00251">
    <property type="entry name" value="Glyco_hydro_32N"/>
    <property type="match status" value="1"/>
</dbReference>
<dbReference type="InterPro" id="IPR023296">
    <property type="entry name" value="Glyco_hydro_beta-prop_sf"/>
</dbReference>
<evidence type="ECO:0000256" key="8">
    <source>
        <dbReference type="RuleBase" id="RU362110"/>
    </source>
</evidence>
<dbReference type="InterPro" id="IPR051214">
    <property type="entry name" value="GH32_Enzymes"/>
</dbReference>
<gene>
    <name evidence="12" type="ORF">E1757_20605</name>
</gene>
<comment type="subcellular location">
    <subcellularLocation>
        <location evidence="9">Cytoplasm</location>
    </subcellularLocation>
</comment>
<dbReference type="InterPro" id="IPR013148">
    <property type="entry name" value="Glyco_hydro_32_N"/>
</dbReference>
<dbReference type="Proteomes" id="UP000295636">
    <property type="component" value="Unassembled WGS sequence"/>
</dbReference>
<name>A0A4R5KLX3_9BACL</name>
<feature type="domain" description="Glycosyl hydrolase family 32 C-terminal" evidence="11">
    <location>
        <begin position="337"/>
        <end position="480"/>
    </location>
</feature>
<dbReference type="Gene3D" id="2.115.10.20">
    <property type="entry name" value="Glycosyl hydrolase domain, family 43"/>
    <property type="match status" value="1"/>
</dbReference>
<comment type="caution">
    <text evidence="12">The sequence shown here is derived from an EMBL/GenBank/DDBJ whole genome shotgun (WGS) entry which is preliminary data.</text>
</comment>
<dbReference type="EC" id="3.2.1.26" evidence="3 8"/>
<evidence type="ECO:0000256" key="4">
    <source>
        <dbReference type="ARBA" id="ARBA00019623"/>
    </source>
</evidence>
<accession>A0A4R5KLX3</accession>
<dbReference type="InterPro" id="IPR001362">
    <property type="entry name" value="Glyco_hydro_32"/>
</dbReference>
<keyword evidence="13" id="KW-1185">Reference proteome</keyword>
<dbReference type="AlphaFoldDB" id="A0A4R5KLX3"/>
<dbReference type="CDD" id="cd08996">
    <property type="entry name" value="GH32_FFase"/>
    <property type="match status" value="1"/>
</dbReference>
<dbReference type="EMBL" id="SMRT01000010">
    <property type="protein sequence ID" value="TDF95500.1"/>
    <property type="molecule type" value="Genomic_DNA"/>
</dbReference>
<reference evidence="12 13" key="1">
    <citation type="submission" date="2019-03" db="EMBL/GenBank/DDBJ databases">
        <title>This is whole genome sequence of Paenibacillus sp MS74 strain.</title>
        <authorList>
            <person name="Trinh H.N."/>
        </authorList>
    </citation>
    <scope>NUCLEOTIDE SEQUENCE [LARGE SCALE GENOMIC DNA]</scope>
    <source>
        <strain evidence="12 13">MS74</strain>
    </source>
</reference>
<organism evidence="12 13">
    <name type="scientific">Paenibacillus piri</name>
    <dbReference type="NCBI Taxonomy" id="2547395"/>
    <lineage>
        <taxon>Bacteria</taxon>
        <taxon>Bacillati</taxon>
        <taxon>Bacillota</taxon>
        <taxon>Bacilli</taxon>
        <taxon>Bacillales</taxon>
        <taxon>Paenibacillaceae</taxon>
        <taxon>Paenibacillus</taxon>
    </lineage>
</organism>
<keyword evidence="9" id="KW-0119">Carbohydrate metabolism</keyword>
<evidence type="ECO:0000256" key="2">
    <source>
        <dbReference type="ARBA" id="ARBA00009902"/>
    </source>
</evidence>
<evidence type="ECO:0000256" key="9">
    <source>
        <dbReference type="RuleBase" id="RU365015"/>
    </source>
</evidence>
<dbReference type="Pfam" id="PF08244">
    <property type="entry name" value="Glyco_hydro_32C"/>
    <property type="match status" value="1"/>
</dbReference>
<evidence type="ECO:0000259" key="10">
    <source>
        <dbReference type="Pfam" id="PF00251"/>
    </source>
</evidence>
<dbReference type="InterPro" id="IPR013320">
    <property type="entry name" value="ConA-like_dom_sf"/>
</dbReference>
<sequence>MAFTTEQADRFIQENKLLVRSDYRLNYHLMGEYGWINDPNGFIHYNDVYHLFYQYHPYSAKWDNMHWGHAVSTDLVRWEYLPVALAPGEGFDKDGCFSGSAIEYDGKLVLMYTGHLKTGAEGSYVQEQGIAVSDNGVTFRKWEGNPVISSDHVPSGVSRKDFRDPKVFMRDGNYYVVLGSNDGSGNGLILLYRSMNLRKWEFVSVMAKGNGELGDNWECPDLFSLGASDVLIMSPQRVPAQENDFQNLHSTVYMIGKLNTENGNFKYDTYYPIDYGFDFYAPQTTQDSKGRTIIVAWMDMWESGMPTQDGHGWAGAMTLPREVELAGERLYFKPAAEIERYRRNHNEIRDVTLNGEWETALAGTSYELQVVIDAMDAQEFGLKVRTNGTDETVLTYSVAEQLFIMNRNRSGIGPGGERRTFVKLAEGTLKLRIFVDLCSIEVFIQDGEKVMTSRIYPDAGAEGIKLYAKGECKVVTLNKWDLAVEE</sequence>
<dbReference type="UniPathway" id="UPA00238"/>
<protein>
    <recommendedName>
        <fullName evidence="4 8">Sucrose-6-phosphate hydrolase</fullName>
        <ecNumber evidence="3 8">3.2.1.26</ecNumber>
    </recommendedName>
    <alternativeName>
        <fullName evidence="7 9">Invertase</fullName>
    </alternativeName>
</protein>
<evidence type="ECO:0000256" key="3">
    <source>
        <dbReference type="ARBA" id="ARBA00012758"/>
    </source>
</evidence>
<comment type="function">
    <text evidence="9">Enables the bacterium to metabolize sucrose as a sole carbon source.</text>
</comment>
<dbReference type="PANTHER" id="PTHR43101:SF1">
    <property type="entry name" value="BETA-FRUCTOSIDASE"/>
    <property type="match status" value="1"/>
</dbReference>
<dbReference type="NCBIfam" id="TIGR01322">
    <property type="entry name" value="scrB_fam"/>
    <property type="match status" value="1"/>
</dbReference>
<dbReference type="Gene3D" id="2.60.120.560">
    <property type="entry name" value="Exo-inulinase, domain 1"/>
    <property type="match status" value="1"/>
</dbReference>
<feature type="domain" description="Glycosyl hydrolase family 32 N-terminal" evidence="10">
    <location>
        <begin position="28"/>
        <end position="334"/>
    </location>
</feature>
<evidence type="ECO:0000259" key="11">
    <source>
        <dbReference type="Pfam" id="PF08244"/>
    </source>
</evidence>
<dbReference type="RefSeq" id="WP_133231577.1">
    <property type="nucleotide sequence ID" value="NZ_SMRT01000010.1"/>
</dbReference>
<dbReference type="SMART" id="SM00640">
    <property type="entry name" value="Glyco_32"/>
    <property type="match status" value="1"/>
</dbReference>
<comment type="pathway">
    <text evidence="1 9">Glycan biosynthesis; sucrose metabolism.</text>
</comment>
<keyword evidence="9" id="KW-0963">Cytoplasm</keyword>
<evidence type="ECO:0000256" key="6">
    <source>
        <dbReference type="ARBA" id="ARBA00023295"/>
    </source>
</evidence>
<dbReference type="InterPro" id="IPR006232">
    <property type="entry name" value="Suc6P_hydrolase"/>
</dbReference>
<proteinExistence type="inferred from homology"/>
<dbReference type="GO" id="GO:0004564">
    <property type="term" value="F:beta-fructofuranosidase activity"/>
    <property type="evidence" value="ECO:0007669"/>
    <property type="project" value="UniProtKB-EC"/>
</dbReference>
<dbReference type="PANTHER" id="PTHR43101">
    <property type="entry name" value="BETA-FRUCTOSIDASE"/>
    <property type="match status" value="1"/>
</dbReference>
<evidence type="ECO:0000313" key="12">
    <source>
        <dbReference type="EMBL" id="TDF95500.1"/>
    </source>
</evidence>
<dbReference type="InterPro" id="IPR013189">
    <property type="entry name" value="Glyco_hydro_32_C"/>
</dbReference>
<dbReference type="OrthoDB" id="9759709at2"/>
<dbReference type="GO" id="GO:0005985">
    <property type="term" value="P:sucrose metabolic process"/>
    <property type="evidence" value="ECO:0007669"/>
    <property type="project" value="UniProtKB-UniPathway"/>
</dbReference>
<keyword evidence="6 8" id="KW-0326">Glycosidase</keyword>
<dbReference type="GO" id="GO:0005737">
    <property type="term" value="C:cytoplasm"/>
    <property type="evidence" value="ECO:0007669"/>
    <property type="project" value="UniProtKB-SubCell"/>
</dbReference>
<evidence type="ECO:0000256" key="5">
    <source>
        <dbReference type="ARBA" id="ARBA00022801"/>
    </source>
</evidence>
<dbReference type="SUPFAM" id="SSF75005">
    <property type="entry name" value="Arabinanase/levansucrase/invertase"/>
    <property type="match status" value="1"/>
</dbReference>
<keyword evidence="5 8" id="KW-0378">Hydrolase</keyword>
<comment type="similarity">
    <text evidence="2 8">Belongs to the glycosyl hydrolase 32 family.</text>
</comment>
<evidence type="ECO:0000256" key="7">
    <source>
        <dbReference type="ARBA" id="ARBA00033367"/>
    </source>
</evidence>
<comment type="catalytic activity">
    <reaction evidence="8">
        <text>Hydrolysis of terminal non-reducing beta-D-fructofuranoside residues in beta-D-fructofuranosides.</text>
        <dbReference type="EC" id="3.2.1.26"/>
    </reaction>
</comment>
<evidence type="ECO:0000313" key="13">
    <source>
        <dbReference type="Proteomes" id="UP000295636"/>
    </source>
</evidence>